<evidence type="ECO:0000313" key="3">
    <source>
        <dbReference type="Proteomes" id="UP001066276"/>
    </source>
</evidence>
<gene>
    <name evidence="2" type="ORF">NDU88_003693</name>
</gene>
<comment type="caution">
    <text evidence="2">The sequence shown here is derived from an EMBL/GenBank/DDBJ whole genome shotgun (WGS) entry which is preliminary data.</text>
</comment>
<reference evidence="2" key="1">
    <citation type="journal article" date="2022" name="bioRxiv">
        <title>Sequencing and chromosome-scale assembly of the giantPleurodeles waltlgenome.</title>
        <authorList>
            <person name="Brown T."/>
            <person name="Elewa A."/>
            <person name="Iarovenko S."/>
            <person name="Subramanian E."/>
            <person name="Araus A.J."/>
            <person name="Petzold A."/>
            <person name="Susuki M."/>
            <person name="Suzuki K.-i.T."/>
            <person name="Hayashi T."/>
            <person name="Toyoda A."/>
            <person name="Oliveira C."/>
            <person name="Osipova E."/>
            <person name="Leigh N.D."/>
            <person name="Simon A."/>
            <person name="Yun M.H."/>
        </authorList>
    </citation>
    <scope>NUCLEOTIDE SEQUENCE</scope>
    <source>
        <strain evidence="2">20211129_DDA</strain>
        <tissue evidence="2">Liver</tissue>
    </source>
</reference>
<feature type="region of interest" description="Disordered" evidence="1">
    <location>
        <begin position="1"/>
        <end position="71"/>
    </location>
</feature>
<name>A0AAV7VGH5_PLEWA</name>
<accession>A0AAV7VGH5</accession>
<dbReference type="AlphaFoldDB" id="A0AAV7VGH5"/>
<feature type="compositionally biased region" description="Acidic residues" evidence="1">
    <location>
        <begin position="21"/>
        <end position="39"/>
    </location>
</feature>
<keyword evidence="3" id="KW-1185">Reference proteome</keyword>
<evidence type="ECO:0000313" key="2">
    <source>
        <dbReference type="EMBL" id="KAJ1199861.1"/>
    </source>
</evidence>
<organism evidence="2 3">
    <name type="scientific">Pleurodeles waltl</name>
    <name type="common">Iberian ribbed newt</name>
    <dbReference type="NCBI Taxonomy" id="8319"/>
    <lineage>
        <taxon>Eukaryota</taxon>
        <taxon>Metazoa</taxon>
        <taxon>Chordata</taxon>
        <taxon>Craniata</taxon>
        <taxon>Vertebrata</taxon>
        <taxon>Euteleostomi</taxon>
        <taxon>Amphibia</taxon>
        <taxon>Batrachia</taxon>
        <taxon>Caudata</taxon>
        <taxon>Salamandroidea</taxon>
        <taxon>Salamandridae</taxon>
        <taxon>Pleurodelinae</taxon>
        <taxon>Pleurodeles</taxon>
    </lineage>
</organism>
<evidence type="ECO:0000256" key="1">
    <source>
        <dbReference type="SAM" id="MobiDB-lite"/>
    </source>
</evidence>
<sequence length="71" mass="8125">MWDVRRSKGAVIGVEEKEEKENSEEKEDGEEKGDGEEKEDCARGGDDDGTEDEESPCDKRFWRTGAWFLPN</sequence>
<proteinExistence type="predicted"/>
<dbReference type="EMBL" id="JANPWB010000003">
    <property type="protein sequence ID" value="KAJ1199861.1"/>
    <property type="molecule type" value="Genomic_DNA"/>
</dbReference>
<protein>
    <submittedName>
        <fullName evidence="2">Uncharacterized protein</fullName>
    </submittedName>
</protein>
<dbReference type="Proteomes" id="UP001066276">
    <property type="component" value="Chromosome 2_1"/>
</dbReference>